<dbReference type="PANTHER" id="PTHR33202">
    <property type="entry name" value="ZINC UPTAKE REGULATION PROTEIN"/>
    <property type="match status" value="1"/>
</dbReference>
<feature type="binding site" evidence="7">
    <location>
        <position position="135"/>
    </location>
    <ligand>
        <name>Zn(2+)</name>
        <dbReference type="ChEBI" id="CHEBI:29105"/>
    </ligand>
</feature>
<dbReference type="Proteomes" id="UP000295777">
    <property type="component" value="Unassembled WGS sequence"/>
</dbReference>
<gene>
    <name evidence="9" type="ORF">CLV27_1013</name>
</gene>
<feature type="binding site" evidence="7">
    <location>
        <position position="97"/>
    </location>
    <ligand>
        <name>Zn(2+)</name>
        <dbReference type="ChEBI" id="CHEBI:29105"/>
    </ligand>
</feature>
<evidence type="ECO:0000256" key="1">
    <source>
        <dbReference type="ARBA" id="ARBA00007957"/>
    </source>
</evidence>
<dbReference type="Gene3D" id="3.30.1490.190">
    <property type="match status" value="1"/>
</dbReference>
<comment type="caution">
    <text evidence="9">The sequence shown here is derived from an EMBL/GenBank/DDBJ whole genome shotgun (WGS) entry which is preliminary data.</text>
</comment>
<dbReference type="InterPro" id="IPR043135">
    <property type="entry name" value="Fur_C"/>
</dbReference>
<dbReference type="InterPro" id="IPR002481">
    <property type="entry name" value="FUR"/>
</dbReference>
<evidence type="ECO:0000256" key="7">
    <source>
        <dbReference type="PIRSR" id="PIRSR602481-1"/>
    </source>
</evidence>
<keyword evidence="10" id="KW-1185">Reference proteome</keyword>
<keyword evidence="8" id="KW-0408">Iron</keyword>
<sequence>MELERKLELFREKAREAGLKVTPQRIAIYRELASRNDHPSAEELFESLKNKIEGISLTTVYRTLASLEKAGLVVRVPTLKDKVHYDARVEPHSHFVCVECGAIYDIDIPSEQPFNKLKEEGFEIVNCTVLCYGICKKCKKEVK</sequence>
<feature type="binding site" evidence="7">
    <location>
        <position position="100"/>
    </location>
    <ligand>
        <name>Zn(2+)</name>
        <dbReference type="ChEBI" id="CHEBI:29105"/>
    </ligand>
</feature>
<comment type="cofactor">
    <cofactor evidence="8">
        <name>Mn(2+)</name>
        <dbReference type="ChEBI" id="CHEBI:29035"/>
    </cofactor>
    <cofactor evidence="8">
        <name>Fe(2+)</name>
        <dbReference type="ChEBI" id="CHEBI:29033"/>
    </cofactor>
    <text evidence="8">Binds 1 Mn(2+) or Fe(2+) ion per subunit.</text>
</comment>
<evidence type="ECO:0000256" key="2">
    <source>
        <dbReference type="ARBA" id="ARBA00022491"/>
    </source>
</evidence>
<dbReference type="GO" id="GO:0008270">
    <property type="term" value="F:zinc ion binding"/>
    <property type="evidence" value="ECO:0007669"/>
    <property type="project" value="TreeGrafter"/>
</dbReference>
<keyword evidence="7" id="KW-0479">Metal-binding</keyword>
<dbReference type="AlphaFoldDB" id="A0A4R1GCU3"/>
<dbReference type="GO" id="GO:0000976">
    <property type="term" value="F:transcription cis-regulatory region binding"/>
    <property type="evidence" value="ECO:0007669"/>
    <property type="project" value="TreeGrafter"/>
</dbReference>
<evidence type="ECO:0000313" key="9">
    <source>
        <dbReference type="EMBL" id="TCK04580.1"/>
    </source>
</evidence>
<dbReference type="InterPro" id="IPR036388">
    <property type="entry name" value="WH-like_DNA-bd_sf"/>
</dbReference>
<evidence type="ECO:0000256" key="4">
    <source>
        <dbReference type="ARBA" id="ARBA00023015"/>
    </source>
</evidence>
<comment type="cofactor">
    <cofactor evidence="7">
        <name>Zn(2+)</name>
        <dbReference type="ChEBI" id="CHEBI:29105"/>
    </cofactor>
    <text evidence="7">Binds 1 zinc ion per subunit.</text>
</comment>
<accession>A0A4R1GCU3</accession>
<dbReference type="SUPFAM" id="SSF46785">
    <property type="entry name" value="Winged helix' DNA-binding domain"/>
    <property type="match status" value="1"/>
</dbReference>
<dbReference type="OrthoDB" id="8659436at2"/>
<comment type="similarity">
    <text evidence="1">Belongs to the Fur family.</text>
</comment>
<evidence type="ECO:0000256" key="5">
    <source>
        <dbReference type="ARBA" id="ARBA00023125"/>
    </source>
</evidence>
<evidence type="ECO:0000313" key="10">
    <source>
        <dbReference type="Proteomes" id="UP000295777"/>
    </source>
</evidence>
<keyword evidence="2" id="KW-0678">Repressor</keyword>
<reference evidence="9 10" key="1">
    <citation type="submission" date="2019-03" db="EMBL/GenBank/DDBJ databases">
        <title>Genomic Encyclopedia of Archaeal and Bacterial Type Strains, Phase II (KMG-II): from individual species to whole genera.</title>
        <authorList>
            <person name="Goeker M."/>
        </authorList>
    </citation>
    <scope>NUCLEOTIDE SEQUENCE [LARGE SCALE GENOMIC DNA]</scope>
    <source>
        <strain evidence="9 10">DSM 24425</strain>
    </source>
</reference>
<dbReference type="Pfam" id="PF01475">
    <property type="entry name" value="FUR"/>
    <property type="match status" value="1"/>
</dbReference>
<evidence type="ECO:0000256" key="3">
    <source>
        <dbReference type="ARBA" id="ARBA00022833"/>
    </source>
</evidence>
<name>A0A4R1GCU3_9BACT</name>
<keyword evidence="4" id="KW-0805">Transcription regulation</keyword>
<evidence type="ECO:0000256" key="6">
    <source>
        <dbReference type="ARBA" id="ARBA00023163"/>
    </source>
</evidence>
<dbReference type="CDD" id="cd07153">
    <property type="entry name" value="Fur_like"/>
    <property type="match status" value="1"/>
</dbReference>
<protein>
    <submittedName>
        <fullName evidence="9">Fur family peroxide stress response transcriptional regulator</fullName>
    </submittedName>
</protein>
<evidence type="ECO:0000256" key="8">
    <source>
        <dbReference type="PIRSR" id="PIRSR602481-2"/>
    </source>
</evidence>
<dbReference type="GO" id="GO:1900376">
    <property type="term" value="P:regulation of secondary metabolite biosynthetic process"/>
    <property type="evidence" value="ECO:0007669"/>
    <property type="project" value="TreeGrafter"/>
</dbReference>
<keyword evidence="3 7" id="KW-0862">Zinc</keyword>
<feature type="binding site" evidence="7">
    <location>
        <position position="138"/>
    </location>
    <ligand>
        <name>Zn(2+)</name>
        <dbReference type="ChEBI" id="CHEBI:29105"/>
    </ligand>
</feature>
<keyword evidence="6" id="KW-0804">Transcription</keyword>
<dbReference type="GO" id="GO:0003700">
    <property type="term" value="F:DNA-binding transcription factor activity"/>
    <property type="evidence" value="ECO:0007669"/>
    <property type="project" value="InterPro"/>
</dbReference>
<keyword evidence="5" id="KW-0238">DNA-binding</keyword>
<organism evidence="9 10">
    <name type="scientific">Phorcysia thermohydrogeniphila</name>
    <dbReference type="NCBI Taxonomy" id="936138"/>
    <lineage>
        <taxon>Bacteria</taxon>
        <taxon>Pseudomonadati</taxon>
        <taxon>Aquificota</taxon>
        <taxon>Aquificia</taxon>
        <taxon>Desulfurobacteriales</taxon>
        <taxon>Desulfurobacteriaceae</taxon>
        <taxon>Phorcysia</taxon>
    </lineage>
</organism>
<dbReference type="PANTHER" id="PTHR33202:SF7">
    <property type="entry name" value="FERRIC UPTAKE REGULATION PROTEIN"/>
    <property type="match status" value="1"/>
</dbReference>
<dbReference type="EMBL" id="SMFV01000003">
    <property type="protein sequence ID" value="TCK04580.1"/>
    <property type="molecule type" value="Genomic_DNA"/>
</dbReference>
<proteinExistence type="inferred from homology"/>
<dbReference type="InterPro" id="IPR036390">
    <property type="entry name" value="WH_DNA-bd_sf"/>
</dbReference>
<dbReference type="GO" id="GO:0045892">
    <property type="term" value="P:negative regulation of DNA-templated transcription"/>
    <property type="evidence" value="ECO:0007669"/>
    <property type="project" value="TreeGrafter"/>
</dbReference>
<feature type="binding site" evidence="8">
    <location>
        <position position="111"/>
    </location>
    <ligand>
        <name>Fe cation</name>
        <dbReference type="ChEBI" id="CHEBI:24875"/>
    </ligand>
</feature>
<dbReference type="Gene3D" id="1.10.10.10">
    <property type="entry name" value="Winged helix-like DNA-binding domain superfamily/Winged helix DNA-binding domain"/>
    <property type="match status" value="1"/>
</dbReference>
<dbReference type="RefSeq" id="WP_132526431.1">
    <property type="nucleotide sequence ID" value="NZ_SMFV01000003.1"/>
</dbReference>